<dbReference type="RefSeq" id="WP_136902362.1">
    <property type="nucleotide sequence ID" value="NZ_SUME01000007.1"/>
</dbReference>
<dbReference type="EMBL" id="SUME01000007">
    <property type="protein sequence ID" value="TJZ53568.1"/>
    <property type="molecule type" value="Genomic_DNA"/>
</dbReference>
<evidence type="ECO:0000313" key="2">
    <source>
        <dbReference type="Proteomes" id="UP000306808"/>
    </source>
</evidence>
<comment type="caution">
    <text evidence="1">The sequence shown here is derived from an EMBL/GenBank/DDBJ whole genome shotgun (WGS) entry which is preliminary data.</text>
</comment>
<dbReference type="Proteomes" id="UP000306808">
    <property type="component" value="Unassembled WGS sequence"/>
</dbReference>
<evidence type="ECO:0000313" key="1">
    <source>
        <dbReference type="EMBL" id="TJZ53568.1"/>
    </source>
</evidence>
<name>A0A4V6WHN5_9SPHI</name>
<keyword evidence="2" id="KW-1185">Reference proteome</keyword>
<dbReference type="AlphaFoldDB" id="A0A4V6WHN5"/>
<reference evidence="1 2" key="1">
    <citation type="submission" date="2019-04" db="EMBL/GenBank/DDBJ databases">
        <title>Sphingobacterium olei sp. nov., isolated from oil-contaminated soil.</title>
        <authorList>
            <person name="Liu B."/>
        </authorList>
    </citation>
    <scope>NUCLEOTIDE SEQUENCE [LARGE SCALE GENOMIC DNA]</scope>
    <source>
        <strain evidence="1 2">HAL-9</strain>
    </source>
</reference>
<organism evidence="1 2">
    <name type="scientific">Sphingobacterium olei</name>
    <dbReference type="NCBI Taxonomy" id="2571155"/>
    <lineage>
        <taxon>Bacteria</taxon>
        <taxon>Pseudomonadati</taxon>
        <taxon>Bacteroidota</taxon>
        <taxon>Sphingobacteriia</taxon>
        <taxon>Sphingobacteriales</taxon>
        <taxon>Sphingobacteriaceae</taxon>
        <taxon>Sphingobacterium</taxon>
    </lineage>
</organism>
<dbReference type="OrthoDB" id="1097772at2"/>
<protein>
    <submittedName>
        <fullName evidence="1">DUF4304 domain-containing protein</fullName>
    </submittedName>
</protein>
<dbReference type="InterPro" id="IPR025412">
    <property type="entry name" value="DUF4304"/>
</dbReference>
<accession>A0A4V6WHN5</accession>
<proteinExistence type="predicted"/>
<gene>
    <name evidence="1" type="ORF">FAZ15_16125</name>
</gene>
<sequence>MEKKNLIKLLDEMFIPLGFKRKGNNWVSNGDVLSKVLNLQKSNYSNAFYINYGYIIRELELTTTMHIFKGLGSIDSKENSKIIDLLDLENSIPMEERLSNLKTIIYNKIVTDFQTTNTEEDILNDLKKRPHLNNIPLVVKRYFNLPE</sequence>
<dbReference type="Pfam" id="PF14137">
    <property type="entry name" value="DUF4304"/>
    <property type="match status" value="1"/>
</dbReference>